<feature type="transmembrane region" description="Helical" evidence="11">
    <location>
        <begin position="185"/>
        <end position="206"/>
    </location>
</feature>
<proteinExistence type="inferred from homology"/>
<keyword evidence="14" id="KW-1185">Reference proteome</keyword>
<evidence type="ECO:0000259" key="12">
    <source>
        <dbReference type="PROSITE" id="PS50262"/>
    </source>
</evidence>
<evidence type="ECO:0000256" key="6">
    <source>
        <dbReference type="ARBA" id="ARBA00023136"/>
    </source>
</evidence>
<dbReference type="InterPro" id="IPR017452">
    <property type="entry name" value="GPCR_Rhodpsn_7TM"/>
</dbReference>
<dbReference type="InterPro" id="IPR000276">
    <property type="entry name" value="GPCR_Rhodpsn"/>
</dbReference>
<dbReference type="PANTHER" id="PTHR24248:SF199">
    <property type="entry name" value="IP13425P-RELATED"/>
    <property type="match status" value="1"/>
</dbReference>
<dbReference type="GO" id="GO:0004935">
    <property type="term" value="F:adrenergic receptor activity"/>
    <property type="evidence" value="ECO:0007669"/>
    <property type="project" value="InterPro"/>
</dbReference>
<keyword evidence="6 11" id="KW-0472">Membrane</keyword>
<evidence type="ECO:0000256" key="7">
    <source>
        <dbReference type="ARBA" id="ARBA00023157"/>
    </source>
</evidence>
<dbReference type="Gene3D" id="1.20.1070.10">
    <property type="entry name" value="Rhodopsin 7-helix transmembrane proteins"/>
    <property type="match status" value="1"/>
</dbReference>
<keyword evidence="2" id="KW-1003">Cell membrane</keyword>
<sequence>MLNASYALLNDTNSTSGAGSPYTLWQTVVILIFLVIMIVGTIIGNALVCLAVAIVRKLRTPSNLLIVSLAVSDLLVAVLVMPYAVVQEIKGRWVLGRTFCDTWTSLDVLLCTASILNLCCISIDRYLVITRPFDYAMKRTPKRMALMIFVVWVASATISIPPIFGWKKSDSTEDGQCVVSQEIGYQFYATIGAFYMPLGVMIFIYARIYIVSSRIAEQENRSKPRGASLAPSHSSNSVAARRSFETQQELNCVRSRGNSAVEMLSSKPRRSAWSGFLKKSRLNRISSSKERKATKTLGVIMGAFTACWLPFFCLALIRPMCASCIPNWLTSIFNWLGFANSFLNPIIYARFNREFRTPFKEILLFRCRGINIRLRSESYAEQFGQVGAFREPATLTPLPHNTVVKYNSQGSTVVRLNNGIQSAEAKV</sequence>
<dbReference type="OrthoDB" id="5951059at2759"/>
<keyword evidence="3 10" id="KW-0812">Transmembrane</keyword>
<feature type="transmembrane region" description="Helical" evidence="11">
    <location>
        <begin position="64"/>
        <end position="85"/>
    </location>
</feature>
<keyword evidence="9 10" id="KW-0807">Transducer</keyword>
<dbReference type="PRINTS" id="PR01103">
    <property type="entry name" value="ADRENERGICR"/>
</dbReference>
<comment type="caution">
    <text evidence="13">The sequence shown here is derived from an EMBL/GenBank/DDBJ whole genome shotgun (WGS) entry which is preliminary data.</text>
</comment>
<evidence type="ECO:0000256" key="5">
    <source>
        <dbReference type="ARBA" id="ARBA00023040"/>
    </source>
</evidence>
<evidence type="ECO:0000256" key="2">
    <source>
        <dbReference type="ARBA" id="ARBA00022475"/>
    </source>
</evidence>
<gene>
    <name evidence="13" type="ORF">DGYR_LOCUS9705</name>
</gene>
<dbReference type="PRINTS" id="PR00237">
    <property type="entry name" value="GPCRRHODOPSN"/>
</dbReference>
<evidence type="ECO:0000256" key="1">
    <source>
        <dbReference type="ARBA" id="ARBA00004651"/>
    </source>
</evidence>
<dbReference type="SUPFAM" id="SSF81321">
    <property type="entry name" value="Family A G protein-coupled receptor-like"/>
    <property type="match status" value="1"/>
</dbReference>
<keyword evidence="4 11" id="KW-1133">Transmembrane helix</keyword>
<evidence type="ECO:0000313" key="14">
    <source>
        <dbReference type="Proteomes" id="UP000549394"/>
    </source>
</evidence>
<comment type="similarity">
    <text evidence="10">Belongs to the G-protein coupled receptor 1 family.</text>
</comment>
<dbReference type="InterPro" id="IPR002233">
    <property type="entry name" value="ADR_fam"/>
</dbReference>
<feature type="transmembrane region" description="Helical" evidence="11">
    <location>
        <begin position="24"/>
        <end position="52"/>
    </location>
</feature>
<evidence type="ECO:0000256" key="10">
    <source>
        <dbReference type="RuleBase" id="RU000688"/>
    </source>
</evidence>
<dbReference type="AlphaFoldDB" id="A0A7I8VZN2"/>
<keyword evidence="7" id="KW-1015">Disulfide bond</keyword>
<comment type="subcellular location">
    <subcellularLocation>
        <location evidence="1">Cell membrane</location>
        <topology evidence="1">Multi-pass membrane protein</topology>
    </subcellularLocation>
</comment>
<dbReference type="CDD" id="cd15329">
    <property type="entry name" value="7tmA_5-HT7"/>
    <property type="match status" value="1"/>
</dbReference>
<evidence type="ECO:0000256" key="9">
    <source>
        <dbReference type="ARBA" id="ARBA00023224"/>
    </source>
</evidence>
<dbReference type="GO" id="GO:0071880">
    <property type="term" value="P:adenylate cyclase-activating adrenergic receptor signaling pathway"/>
    <property type="evidence" value="ECO:0007669"/>
    <property type="project" value="TreeGrafter"/>
</dbReference>
<feature type="transmembrane region" description="Helical" evidence="11">
    <location>
        <begin position="144"/>
        <end position="165"/>
    </location>
</feature>
<feature type="domain" description="G-protein coupled receptors family 1 profile" evidence="12">
    <location>
        <begin position="44"/>
        <end position="348"/>
    </location>
</feature>
<protein>
    <submittedName>
        <fullName evidence="13">DgyrCDS10273</fullName>
    </submittedName>
</protein>
<name>A0A7I8VZN2_9ANNE</name>
<dbReference type="GO" id="GO:0004993">
    <property type="term" value="F:G protein-coupled serotonin receptor activity"/>
    <property type="evidence" value="ECO:0007669"/>
    <property type="project" value="UniProtKB-ARBA"/>
</dbReference>
<evidence type="ECO:0000256" key="11">
    <source>
        <dbReference type="SAM" id="Phobius"/>
    </source>
</evidence>
<dbReference type="PANTHER" id="PTHR24248">
    <property type="entry name" value="ADRENERGIC RECEPTOR-RELATED G-PROTEIN COUPLED RECEPTOR"/>
    <property type="match status" value="1"/>
</dbReference>
<dbReference type="SMART" id="SM01381">
    <property type="entry name" value="7TM_GPCR_Srsx"/>
    <property type="match status" value="1"/>
</dbReference>
<dbReference type="PROSITE" id="PS00237">
    <property type="entry name" value="G_PROTEIN_RECEP_F1_1"/>
    <property type="match status" value="1"/>
</dbReference>
<reference evidence="13 14" key="1">
    <citation type="submission" date="2020-08" db="EMBL/GenBank/DDBJ databases">
        <authorList>
            <person name="Hejnol A."/>
        </authorList>
    </citation>
    <scope>NUCLEOTIDE SEQUENCE [LARGE SCALE GENOMIC DNA]</scope>
</reference>
<evidence type="ECO:0000313" key="13">
    <source>
        <dbReference type="EMBL" id="CAD5121798.1"/>
    </source>
</evidence>
<evidence type="ECO:0000256" key="4">
    <source>
        <dbReference type="ARBA" id="ARBA00022989"/>
    </source>
</evidence>
<dbReference type="Pfam" id="PF00001">
    <property type="entry name" value="7tm_1"/>
    <property type="match status" value="1"/>
</dbReference>
<dbReference type="GO" id="GO:0005886">
    <property type="term" value="C:plasma membrane"/>
    <property type="evidence" value="ECO:0007669"/>
    <property type="project" value="UniProtKB-SubCell"/>
</dbReference>
<feature type="transmembrane region" description="Helical" evidence="11">
    <location>
        <begin position="297"/>
        <end position="317"/>
    </location>
</feature>
<evidence type="ECO:0000256" key="8">
    <source>
        <dbReference type="ARBA" id="ARBA00023170"/>
    </source>
</evidence>
<keyword evidence="5 10" id="KW-0297">G-protein coupled receptor</keyword>
<dbReference type="PROSITE" id="PS50262">
    <property type="entry name" value="G_PROTEIN_RECEP_F1_2"/>
    <property type="match status" value="1"/>
</dbReference>
<organism evidence="13 14">
    <name type="scientific">Dimorphilus gyrociliatus</name>
    <dbReference type="NCBI Taxonomy" id="2664684"/>
    <lineage>
        <taxon>Eukaryota</taxon>
        <taxon>Metazoa</taxon>
        <taxon>Spiralia</taxon>
        <taxon>Lophotrochozoa</taxon>
        <taxon>Annelida</taxon>
        <taxon>Polychaeta</taxon>
        <taxon>Polychaeta incertae sedis</taxon>
        <taxon>Dinophilidae</taxon>
        <taxon>Dimorphilus</taxon>
    </lineage>
</organism>
<accession>A0A7I8VZN2</accession>
<evidence type="ECO:0000256" key="3">
    <source>
        <dbReference type="ARBA" id="ARBA00022692"/>
    </source>
</evidence>
<keyword evidence="8 10" id="KW-0675">Receptor</keyword>
<feature type="transmembrane region" description="Helical" evidence="11">
    <location>
        <begin position="332"/>
        <end position="351"/>
    </location>
</feature>
<dbReference type="Proteomes" id="UP000549394">
    <property type="component" value="Unassembled WGS sequence"/>
</dbReference>
<dbReference type="EMBL" id="CAJFCJ010000015">
    <property type="protein sequence ID" value="CAD5121798.1"/>
    <property type="molecule type" value="Genomic_DNA"/>
</dbReference>
<dbReference type="GO" id="GO:0043410">
    <property type="term" value="P:positive regulation of MAPK cascade"/>
    <property type="evidence" value="ECO:0007669"/>
    <property type="project" value="TreeGrafter"/>
</dbReference>
<feature type="transmembrane region" description="Helical" evidence="11">
    <location>
        <begin position="105"/>
        <end position="123"/>
    </location>
</feature>